<dbReference type="GO" id="GO:0017056">
    <property type="term" value="F:structural constituent of nuclear pore"/>
    <property type="evidence" value="ECO:0007669"/>
    <property type="project" value="TreeGrafter"/>
</dbReference>
<dbReference type="GO" id="GO:0006607">
    <property type="term" value="P:NLS-bearing protein import into nucleus"/>
    <property type="evidence" value="ECO:0007669"/>
    <property type="project" value="TreeGrafter"/>
</dbReference>
<dbReference type="Pfam" id="PF00855">
    <property type="entry name" value="PWWP"/>
    <property type="match status" value="1"/>
</dbReference>
<dbReference type="PANTHER" id="PTHR13000">
    <property type="entry name" value="NUCLEOPORIN P54"/>
    <property type="match status" value="1"/>
</dbReference>
<keyword evidence="3" id="KW-0539">Nucleus</keyword>
<dbReference type="PROSITE" id="PS50812">
    <property type="entry name" value="PWWP"/>
    <property type="match status" value="1"/>
</dbReference>
<dbReference type="PANTHER" id="PTHR13000:SF0">
    <property type="entry name" value="NUCLEOPORIN P54"/>
    <property type="match status" value="1"/>
</dbReference>
<reference evidence="6 7" key="1">
    <citation type="journal article" date="2015" name="Proc. Natl. Acad. Sci. U.S.A.">
        <title>The resurrection genome of Boea hygrometrica: A blueprint for survival of dehydration.</title>
        <authorList>
            <person name="Xiao L."/>
            <person name="Yang G."/>
            <person name="Zhang L."/>
            <person name="Yang X."/>
            <person name="Zhao S."/>
            <person name="Ji Z."/>
            <person name="Zhou Q."/>
            <person name="Hu M."/>
            <person name="Wang Y."/>
            <person name="Chen M."/>
            <person name="Xu Y."/>
            <person name="Jin H."/>
            <person name="Xiao X."/>
            <person name="Hu G."/>
            <person name="Bao F."/>
            <person name="Hu Y."/>
            <person name="Wan P."/>
            <person name="Li L."/>
            <person name="Deng X."/>
            <person name="Kuang T."/>
            <person name="Xiang C."/>
            <person name="Zhu J.K."/>
            <person name="Oliver M.J."/>
            <person name="He Y."/>
        </authorList>
    </citation>
    <scope>NUCLEOTIDE SEQUENCE [LARGE SCALE GENOMIC DNA]</scope>
    <source>
        <strain evidence="7">cv. XS01</strain>
    </source>
</reference>
<name>A0A2Z7BCH1_9LAMI</name>
<dbReference type="GO" id="GO:0044613">
    <property type="term" value="C:nuclear pore central transport channel"/>
    <property type="evidence" value="ECO:0007669"/>
    <property type="project" value="TreeGrafter"/>
</dbReference>
<evidence type="ECO:0000313" key="6">
    <source>
        <dbReference type="EMBL" id="KZV31109.1"/>
    </source>
</evidence>
<dbReference type="Gene3D" id="2.30.30.140">
    <property type="match status" value="1"/>
</dbReference>
<keyword evidence="7" id="KW-1185">Reference proteome</keyword>
<organism evidence="6 7">
    <name type="scientific">Dorcoceras hygrometricum</name>
    <dbReference type="NCBI Taxonomy" id="472368"/>
    <lineage>
        <taxon>Eukaryota</taxon>
        <taxon>Viridiplantae</taxon>
        <taxon>Streptophyta</taxon>
        <taxon>Embryophyta</taxon>
        <taxon>Tracheophyta</taxon>
        <taxon>Spermatophyta</taxon>
        <taxon>Magnoliopsida</taxon>
        <taxon>eudicotyledons</taxon>
        <taxon>Gunneridae</taxon>
        <taxon>Pentapetalae</taxon>
        <taxon>asterids</taxon>
        <taxon>lamiids</taxon>
        <taxon>Lamiales</taxon>
        <taxon>Gesneriaceae</taxon>
        <taxon>Didymocarpoideae</taxon>
        <taxon>Trichosporeae</taxon>
        <taxon>Loxocarpinae</taxon>
        <taxon>Dorcoceras</taxon>
    </lineage>
</organism>
<evidence type="ECO:0000256" key="3">
    <source>
        <dbReference type="ARBA" id="ARBA00023242"/>
    </source>
</evidence>
<comment type="subcellular location">
    <subcellularLocation>
        <location evidence="1">Nucleus</location>
    </subcellularLocation>
</comment>
<evidence type="ECO:0000256" key="1">
    <source>
        <dbReference type="ARBA" id="ARBA00004123"/>
    </source>
</evidence>
<evidence type="ECO:0000256" key="2">
    <source>
        <dbReference type="ARBA" id="ARBA00022448"/>
    </source>
</evidence>
<accession>A0A2Z7BCH1</accession>
<feature type="region of interest" description="Disordered" evidence="4">
    <location>
        <begin position="230"/>
        <end position="259"/>
    </location>
</feature>
<dbReference type="SUPFAM" id="SSF63748">
    <property type="entry name" value="Tudor/PWWP/MBT"/>
    <property type="match status" value="1"/>
</dbReference>
<dbReference type="InterPro" id="IPR000313">
    <property type="entry name" value="PWWP_dom"/>
</dbReference>
<evidence type="ECO:0000313" key="7">
    <source>
        <dbReference type="Proteomes" id="UP000250235"/>
    </source>
</evidence>
<dbReference type="GO" id="GO:0036228">
    <property type="term" value="P:protein localization to nuclear inner membrane"/>
    <property type="evidence" value="ECO:0007669"/>
    <property type="project" value="TreeGrafter"/>
</dbReference>
<dbReference type="Proteomes" id="UP000250235">
    <property type="component" value="Unassembled WGS sequence"/>
</dbReference>
<dbReference type="OrthoDB" id="6162375at2759"/>
<dbReference type="Pfam" id="PF13874">
    <property type="entry name" value="Nup54"/>
    <property type="match status" value="1"/>
</dbReference>
<feature type="domain" description="PWWP" evidence="5">
    <location>
        <begin position="471"/>
        <end position="534"/>
    </location>
</feature>
<proteinExistence type="predicted"/>
<protein>
    <recommendedName>
        <fullName evidence="5">PWWP domain-containing protein</fullName>
    </recommendedName>
</protein>
<dbReference type="GO" id="GO:0006999">
    <property type="term" value="P:nuclear pore organization"/>
    <property type="evidence" value="ECO:0007669"/>
    <property type="project" value="TreeGrafter"/>
</dbReference>
<keyword evidence="2" id="KW-0813">Transport</keyword>
<sequence>MFGTQSSSSATAAFGTPGFGTSLFSTPFSQQSHPQHQQTPSIFQTPQLHQQLQTPSIFLTPQQQQTSSTPFGLKTPFNTAAQSQITPNNASPAFQFSNSQLTTQMAPVAPIPFSLPDRDIQVIVDAYKEENGNPMYAFKHLLYSVTDLQHRIKPAGISDILWADAMGKLEGLESSHRERLWPQLVQGFKDLANRLKNLTKALAAMAESQTRMEANQTKLEQWIYNTTGYQRGGEVQGEQPSEEEETRGSNRDSKLSGEGELRHALKLKGVEESLNSPAKGPCEELRLAMRGIEIPAFDGTDHCEITKMNRLVVGSVMKRRANGAGVSCYSVAGTPFDVFGAAKGQSLGLAPLEEGPPLLHLGRNKDVSGPANKSTQAPQSTQAMVYWPLDACWYSGHVLGYNLEAGRQKYEDDEEENLILVNERVKFYVSHEEMDSLKLTYLENSSETDFIDVNEMMVLASSLDDCQEVECGDIIWAKLTGPAVWRAMVLEECQVGARKGLNKTSGEKSVLVQFFGTYDFARVQDEVILSDSERLRTTQNYVKMLQRHFIADTLPWIQRLQQKEQGLQRRLLRVGTISRSFICLYISCCNMLHICSMQLMRIVESLEGKGCRLPLMKEEVELAEKLAIITRQLKGSGAELVRRVQNLLTLSRLQGDVLYGASLHFPGSTKIHEQSLVEMQEMLQQQTVAIARLGCVLKRDIRDMEIIVAGDTEKSRD</sequence>
<evidence type="ECO:0000256" key="4">
    <source>
        <dbReference type="SAM" id="MobiDB-lite"/>
    </source>
</evidence>
<dbReference type="InterPro" id="IPR025712">
    <property type="entry name" value="Nup54_alpha-helical_dom"/>
</dbReference>
<dbReference type="EMBL" id="KV007743">
    <property type="protein sequence ID" value="KZV31109.1"/>
    <property type="molecule type" value="Genomic_DNA"/>
</dbReference>
<feature type="compositionally biased region" description="Basic and acidic residues" evidence="4">
    <location>
        <begin position="246"/>
        <end position="259"/>
    </location>
</feature>
<dbReference type="InterPro" id="IPR024864">
    <property type="entry name" value="Nup54/Nup57/Nup44"/>
</dbReference>
<dbReference type="AlphaFoldDB" id="A0A2Z7BCH1"/>
<gene>
    <name evidence="6" type="ORF">F511_14990</name>
</gene>
<evidence type="ECO:0000259" key="5">
    <source>
        <dbReference type="PROSITE" id="PS50812"/>
    </source>
</evidence>